<dbReference type="AlphaFoldDB" id="A0A6A3AQU9"/>
<dbReference type="InterPro" id="IPR007112">
    <property type="entry name" value="Expansin/allergen_DPBB_dom"/>
</dbReference>
<keyword evidence="3" id="KW-1185">Reference proteome</keyword>
<evidence type="ECO:0000259" key="1">
    <source>
        <dbReference type="PROSITE" id="PS50842"/>
    </source>
</evidence>
<feature type="domain" description="Expansin-like EG45" evidence="1">
    <location>
        <begin position="1"/>
        <end position="85"/>
    </location>
</feature>
<dbReference type="InterPro" id="IPR044206">
    <property type="entry name" value="EGC1/2"/>
</dbReference>
<proteinExistence type="predicted"/>
<evidence type="ECO:0000313" key="3">
    <source>
        <dbReference type="Proteomes" id="UP000436088"/>
    </source>
</evidence>
<dbReference type="GO" id="GO:0048046">
    <property type="term" value="C:apoplast"/>
    <property type="evidence" value="ECO:0007669"/>
    <property type="project" value="InterPro"/>
</dbReference>
<name>A0A6A3AQU9_HIBSY</name>
<protein>
    <recommendedName>
        <fullName evidence="1">Expansin-like EG45 domain-containing protein</fullName>
    </recommendedName>
</protein>
<dbReference type="PROSITE" id="PS50842">
    <property type="entry name" value="EXPANSIN_EG45"/>
    <property type="match status" value="1"/>
</dbReference>
<dbReference type="PANTHER" id="PTHR47295:SF14">
    <property type="entry name" value="OS06G0688300 PROTEIN"/>
    <property type="match status" value="1"/>
</dbReference>
<dbReference type="PANTHER" id="PTHR47295">
    <property type="entry name" value="EG45-LIKE DOMAIN CONTAINING PROTEIN 1-RELATED"/>
    <property type="match status" value="1"/>
</dbReference>
<accession>A0A6A3AQU9</accession>
<gene>
    <name evidence="2" type="ORF">F3Y22_tig00110403pilonHSYRG00104</name>
</gene>
<sequence length="85" mass="9313">MVARVNDVIWNNGAACNTNYRVRCIGPAIPGVPLTCRGESVVVKVGDRYHPLARQNPQVTIDLSEEAFAVIADTDGSRINIVYDR</sequence>
<evidence type="ECO:0000313" key="2">
    <source>
        <dbReference type="EMBL" id="KAE8706153.1"/>
    </source>
</evidence>
<organism evidence="2 3">
    <name type="scientific">Hibiscus syriacus</name>
    <name type="common">Rose of Sharon</name>
    <dbReference type="NCBI Taxonomy" id="106335"/>
    <lineage>
        <taxon>Eukaryota</taxon>
        <taxon>Viridiplantae</taxon>
        <taxon>Streptophyta</taxon>
        <taxon>Embryophyta</taxon>
        <taxon>Tracheophyta</taxon>
        <taxon>Spermatophyta</taxon>
        <taxon>Magnoliopsida</taxon>
        <taxon>eudicotyledons</taxon>
        <taxon>Gunneridae</taxon>
        <taxon>Pentapetalae</taxon>
        <taxon>rosids</taxon>
        <taxon>malvids</taxon>
        <taxon>Malvales</taxon>
        <taxon>Malvaceae</taxon>
        <taxon>Malvoideae</taxon>
        <taxon>Hibiscus</taxon>
    </lineage>
</organism>
<dbReference type="Pfam" id="PF03330">
    <property type="entry name" value="DPBB_1"/>
    <property type="match status" value="1"/>
</dbReference>
<dbReference type="InterPro" id="IPR036908">
    <property type="entry name" value="RlpA-like_sf"/>
</dbReference>
<dbReference type="InterPro" id="IPR009009">
    <property type="entry name" value="RlpA-like_DPBB"/>
</dbReference>
<dbReference type="Proteomes" id="UP000436088">
    <property type="component" value="Unassembled WGS sequence"/>
</dbReference>
<dbReference type="SUPFAM" id="SSF50685">
    <property type="entry name" value="Barwin-like endoglucanases"/>
    <property type="match status" value="1"/>
</dbReference>
<reference evidence="2" key="1">
    <citation type="submission" date="2019-09" db="EMBL/GenBank/DDBJ databases">
        <title>Draft genome information of white flower Hibiscus syriacus.</title>
        <authorList>
            <person name="Kim Y.-M."/>
        </authorList>
    </citation>
    <scope>NUCLEOTIDE SEQUENCE [LARGE SCALE GENOMIC DNA]</scope>
    <source>
        <strain evidence="2">YM2019G1</strain>
    </source>
</reference>
<dbReference type="CDD" id="cd22269">
    <property type="entry name" value="DPBB_EG45-like"/>
    <property type="match status" value="1"/>
</dbReference>
<dbReference type="EMBL" id="VEPZ02000972">
    <property type="protein sequence ID" value="KAE8706153.1"/>
    <property type="molecule type" value="Genomic_DNA"/>
</dbReference>
<comment type="caution">
    <text evidence="2">The sequence shown here is derived from an EMBL/GenBank/DDBJ whole genome shotgun (WGS) entry which is preliminary data.</text>
</comment>
<dbReference type="GO" id="GO:0009627">
    <property type="term" value="P:systemic acquired resistance"/>
    <property type="evidence" value="ECO:0007669"/>
    <property type="project" value="InterPro"/>
</dbReference>
<dbReference type="Gene3D" id="2.40.40.10">
    <property type="entry name" value="RlpA-like domain"/>
    <property type="match status" value="1"/>
</dbReference>